<feature type="domain" description="PPM-type phosphatase" evidence="2">
    <location>
        <begin position="124"/>
        <end position="347"/>
    </location>
</feature>
<comment type="caution">
    <text evidence="3">The sequence shown here is derived from an EMBL/GenBank/DDBJ whole genome shotgun (WGS) entry which is preliminary data.</text>
</comment>
<evidence type="ECO:0000313" key="4">
    <source>
        <dbReference type="Proteomes" id="UP001180754"/>
    </source>
</evidence>
<dbReference type="Proteomes" id="UP001180754">
    <property type="component" value="Unassembled WGS sequence"/>
</dbReference>
<dbReference type="GO" id="GO:0004722">
    <property type="term" value="F:protein serine/threonine phosphatase activity"/>
    <property type="evidence" value="ECO:0007669"/>
    <property type="project" value="UniProtKB-EC"/>
</dbReference>
<keyword evidence="1 3" id="KW-0378">Hydrolase</keyword>
<evidence type="ECO:0000256" key="1">
    <source>
        <dbReference type="ARBA" id="ARBA00022801"/>
    </source>
</evidence>
<dbReference type="InterPro" id="IPR052016">
    <property type="entry name" value="Bact_Sigma-Reg"/>
</dbReference>
<dbReference type="EMBL" id="JAVRFD010000009">
    <property type="protein sequence ID" value="MDT0545091.1"/>
    <property type="molecule type" value="Genomic_DNA"/>
</dbReference>
<dbReference type="InterPro" id="IPR036457">
    <property type="entry name" value="PPM-type-like_dom_sf"/>
</dbReference>
<protein>
    <submittedName>
        <fullName evidence="3">PP2C family protein-serine/threonine phosphatase</fullName>
        <ecNumber evidence="3">3.1.3.16</ecNumber>
    </submittedName>
</protein>
<dbReference type="EC" id="3.1.3.16" evidence="3"/>
<sequence>MLAIPLGLIVAISVLDVQTPKNIHLSPFLIAAPAITASFAGAAATGAIGILAVVAQVIIGQLQGGLSTANHEAQIGTLLVISALVTGFRLATDVHQRKLTQVRSVAEAAQQVLLRPLPDRLGPLRIASTYLAAEEGARIGGDLYAVVATHEAARLVIGDVRGKGLAAIGDASVLIGAFRGSAYRNLSLTAVAAHLGNAMRWNWDHGGREDSDPHESFVTALVLDAYDDRPLAGLVNCGHPPPLLVRDGEVHTLEICEPAPPLGLAMTSESDYKAGTFGFEEGDLLVLYTDGLIEARDTTGAFYPLAERVAAWTGDGPLSLARYLQDDLLRHTGGLVHDDAATVVIAREPSATDT</sequence>
<name>A0ABU2XGP0_9ACTN</name>
<dbReference type="SUPFAM" id="SSF81606">
    <property type="entry name" value="PP2C-like"/>
    <property type="match status" value="1"/>
</dbReference>
<dbReference type="Pfam" id="PF07228">
    <property type="entry name" value="SpoIIE"/>
    <property type="match status" value="1"/>
</dbReference>
<dbReference type="InterPro" id="IPR001932">
    <property type="entry name" value="PPM-type_phosphatase-like_dom"/>
</dbReference>
<dbReference type="PANTHER" id="PTHR43156">
    <property type="entry name" value="STAGE II SPORULATION PROTEIN E-RELATED"/>
    <property type="match status" value="1"/>
</dbReference>
<organism evidence="3 4">
    <name type="scientific">Streptomyces lonegramiae</name>
    <dbReference type="NCBI Taxonomy" id="3075524"/>
    <lineage>
        <taxon>Bacteria</taxon>
        <taxon>Bacillati</taxon>
        <taxon>Actinomycetota</taxon>
        <taxon>Actinomycetes</taxon>
        <taxon>Kitasatosporales</taxon>
        <taxon>Streptomycetaceae</taxon>
        <taxon>Streptomyces</taxon>
    </lineage>
</organism>
<dbReference type="Gene3D" id="3.60.40.10">
    <property type="entry name" value="PPM-type phosphatase domain"/>
    <property type="match status" value="1"/>
</dbReference>
<proteinExistence type="predicted"/>
<evidence type="ECO:0000313" key="3">
    <source>
        <dbReference type="EMBL" id="MDT0545091.1"/>
    </source>
</evidence>
<gene>
    <name evidence="3" type="ORF">RND15_20605</name>
</gene>
<reference evidence="3" key="1">
    <citation type="submission" date="2024-05" db="EMBL/GenBank/DDBJ databases">
        <title>30 novel species of actinomycetes from the DSMZ collection.</title>
        <authorList>
            <person name="Nouioui I."/>
        </authorList>
    </citation>
    <scope>NUCLEOTIDE SEQUENCE</scope>
    <source>
        <strain evidence="3">DSM 41529</strain>
    </source>
</reference>
<evidence type="ECO:0000259" key="2">
    <source>
        <dbReference type="SMART" id="SM00331"/>
    </source>
</evidence>
<dbReference type="SMART" id="SM00331">
    <property type="entry name" value="PP2C_SIG"/>
    <property type="match status" value="1"/>
</dbReference>
<keyword evidence="4" id="KW-1185">Reference proteome</keyword>
<dbReference type="RefSeq" id="WP_311725559.1">
    <property type="nucleotide sequence ID" value="NZ_JAVRFD010000009.1"/>
</dbReference>
<dbReference type="PANTHER" id="PTHR43156:SF2">
    <property type="entry name" value="STAGE II SPORULATION PROTEIN E"/>
    <property type="match status" value="1"/>
</dbReference>
<accession>A0ABU2XGP0</accession>